<keyword evidence="1" id="KW-1133">Transmembrane helix</keyword>
<name>A0A814LUZ5_ADIRI</name>
<evidence type="ECO:0000259" key="2">
    <source>
        <dbReference type="PROSITE" id="PS50181"/>
    </source>
</evidence>
<organism evidence="3 4">
    <name type="scientific">Adineta ricciae</name>
    <name type="common">Rotifer</name>
    <dbReference type="NCBI Taxonomy" id="249248"/>
    <lineage>
        <taxon>Eukaryota</taxon>
        <taxon>Metazoa</taxon>
        <taxon>Spiralia</taxon>
        <taxon>Gnathifera</taxon>
        <taxon>Rotifera</taxon>
        <taxon>Eurotatoria</taxon>
        <taxon>Bdelloidea</taxon>
        <taxon>Adinetida</taxon>
        <taxon>Adinetidae</taxon>
        <taxon>Adineta</taxon>
    </lineage>
</organism>
<dbReference type="Gene3D" id="1.25.40.20">
    <property type="entry name" value="Ankyrin repeat-containing domain"/>
    <property type="match status" value="1"/>
</dbReference>
<dbReference type="AlphaFoldDB" id="A0A814LUZ5"/>
<keyword evidence="1" id="KW-0472">Membrane</keyword>
<reference evidence="3" key="1">
    <citation type="submission" date="2021-02" db="EMBL/GenBank/DDBJ databases">
        <authorList>
            <person name="Nowell W R."/>
        </authorList>
    </citation>
    <scope>NUCLEOTIDE SEQUENCE</scope>
</reference>
<dbReference type="InterPro" id="IPR036770">
    <property type="entry name" value="Ankyrin_rpt-contain_sf"/>
</dbReference>
<proteinExistence type="predicted"/>
<evidence type="ECO:0000313" key="3">
    <source>
        <dbReference type="EMBL" id="CAF1070112.1"/>
    </source>
</evidence>
<feature type="transmembrane region" description="Helical" evidence="1">
    <location>
        <begin position="13"/>
        <end position="34"/>
    </location>
</feature>
<dbReference type="PROSITE" id="PS50181">
    <property type="entry name" value="FBOX"/>
    <property type="match status" value="1"/>
</dbReference>
<feature type="domain" description="F-box" evidence="2">
    <location>
        <begin position="3"/>
        <end position="51"/>
    </location>
</feature>
<accession>A0A814LUZ5</accession>
<evidence type="ECO:0000313" key="4">
    <source>
        <dbReference type="Proteomes" id="UP000663828"/>
    </source>
</evidence>
<gene>
    <name evidence="3" type="ORF">XAT740_LOCUS16762</name>
</gene>
<keyword evidence="4" id="KW-1185">Reference proteome</keyword>
<dbReference type="EMBL" id="CAJNOR010001076">
    <property type="protein sequence ID" value="CAF1070112.1"/>
    <property type="molecule type" value="Genomic_DNA"/>
</dbReference>
<dbReference type="Proteomes" id="UP000663828">
    <property type="component" value="Unassembled WGS sequence"/>
</dbReference>
<protein>
    <recommendedName>
        <fullName evidence="2">F-box domain-containing protein</fullName>
    </recommendedName>
</protein>
<comment type="caution">
    <text evidence="3">The sequence shown here is derived from an EMBL/GenBank/DDBJ whole genome shotgun (WGS) entry which is preliminary data.</text>
</comment>
<dbReference type="InterPro" id="IPR001810">
    <property type="entry name" value="F-box_dom"/>
</dbReference>
<evidence type="ECO:0000256" key="1">
    <source>
        <dbReference type="SAM" id="Phobius"/>
    </source>
</evidence>
<keyword evidence="1" id="KW-0812">Transmembrane</keyword>
<sequence>MFVSTLETLPDEILLIIFQYFSDIYFLLHTFLGLNQRFNRILLDKQIYLLAKLINIKKHDRNFSRYSNSDLFKTITHQLSSANKLTKKSRLQQCFRALVQYHLQEQYVQMKSHVEQNISYHKSIRFGLSCQQRSQHDVELKKIFENLHNPFQHSILRQIQTLVHAQGASLEYNEHEQAGFYFADDFRELVFSSSSILASQIFQTLFISNISLLKYPCYGGGHRFSIYEYLVYSIYRSTLRHQRRYQALSDLILFATQCQKYESDDEIWLEKTIVIILDVLSKSRRVPTSEVLVYATQLEILKILLNEYRTVARTKRFDEDLMDQFKRILDSLIENNRLDIILLIYRDIDFFQKLFHNVRQFVSIMLENQLRRKLFHRLINDKFGEAWLINEECIFLLLEKKDRRLIEQFLQSSPSSLHQLDKDGNNLLLFTCLKVAGRRYRLVELLIQMGCDPQQENLHGMNFYHALHLHKNRWLLYNLIKRTSVNIADRTEQI</sequence>